<dbReference type="AlphaFoldDB" id="A0AA36MB71"/>
<dbReference type="EMBL" id="CATQJL010000316">
    <property type="protein sequence ID" value="CAJ0605556.1"/>
    <property type="molecule type" value="Genomic_DNA"/>
</dbReference>
<feature type="coiled-coil region" evidence="1">
    <location>
        <begin position="176"/>
        <end position="213"/>
    </location>
</feature>
<comment type="caution">
    <text evidence="2">The sequence shown here is derived from an EMBL/GenBank/DDBJ whole genome shotgun (WGS) entry which is preliminary data.</text>
</comment>
<keyword evidence="1" id="KW-0175">Coiled coil</keyword>
<dbReference type="Proteomes" id="UP001176961">
    <property type="component" value="Unassembled WGS sequence"/>
</dbReference>
<gene>
    <name evidence="2" type="ORF">CYNAS_LOCUS17539</name>
</gene>
<protein>
    <submittedName>
        <fullName evidence="2">Uncharacterized protein</fullName>
    </submittedName>
</protein>
<accession>A0AA36MB71</accession>
<sequence length="221" mass="25226">MLGVLLRQKESGRAVSSSLRVQSFSRATNDYSSRMHMFGPFAHIRTNAILVDQSGWTIDLIDCANHFHSGIASILSTDVSKLPENVLVPEMFSVLNVPAANMWKHKGAHSPFLPVLYPPWNTLLLRAHQLIARDSLGKEKNETQVFRACKACSQREVERYGCHEGSNPPSISRARLSDLEYELEQAQKLLEEARKQQRKEREHIEKLQSEERRWKHAVGLE</sequence>
<proteinExistence type="predicted"/>
<reference evidence="2" key="1">
    <citation type="submission" date="2023-07" db="EMBL/GenBank/DDBJ databases">
        <authorList>
            <consortium name="CYATHOMIX"/>
        </authorList>
    </citation>
    <scope>NUCLEOTIDE SEQUENCE</scope>
    <source>
        <strain evidence="2">N/A</strain>
    </source>
</reference>
<evidence type="ECO:0000256" key="1">
    <source>
        <dbReference type="SAM" id="Coils"/>
    </source>
</evidence>
<keyword evidence="3" id="KW-1185">Reference proteome</keyword>
<name>A0AA36MB71_CYLNA</name>
<evidence type="ECO:0000313" key="3">
    <source>
        <dbReference type="Proteomes" id="UP001176961"/>
    </source>
</evidence>
<evidence type="ECO:0000313" key="2">
    <source>
        <dbReference type="EMBL" id="CAJ0605556.1"/>
    </source>
</evidence>
<organism evidence="2 3">
    <name type="scientific">Cylicocyclus nassatus</name>
    <name type="common">Nematode worm</name>
    <dbReference type="NCBI Taxonomy" id="53992"/>
    <lineage>
        <taxon>Eukaryota</taxon>
        <taxon>Metazoa</taxon>
        <taxon>Ecdysozoa</taxon>
        <taxon>Nematoda</taxon>
        <taxon>Chromadorea</taxon>
        <taxon>Rhabditida</taxon>
        <taxon>Rhabditina</taxon>
        <taxon>Rhabditomorpha</taxon>
        <taxon>Strongyloidea</taxon>
        <taxon>Strongylidae</taxon>
        <taxon>Cylicocyclus</taxon>
    </lineage>
</organism>
<dbReference type="CDD" id="cd22249">
    <property type="entry name" value="UDM1_RNF168_RNF169-like"/>
    <property type="match status" value="1"/>
</dbReference>